<dbReference type="PANTHER" id="PTHR31084:SF0">
    <property type="entry name" value="ALPHA-L-FUCOSIDASE 2"/>
    <property type="match status" value="1"/>
</dbReference>
<evidence type="ECO:0000259" key="3">
    <source>
        <dbReference type="Pfam" id="PF22124"/>
    </source>
</evidence>
<dbReference type="EMBL" id="JBHRZH010000017">
    <property type="protein sequence ID" value="MFC3762999.1"/>
    <property type="molecule type" value="Genomic_DNA"/>
</dbReference>
<dbReference type="InterPro" id="IPR012341">
    <property type="entry name" value="6hp_glycosidase-like_sf"/>
</dbReference>
<sequence length="783" mass="84288">MTLRLRWPAPAAEWSAAAPVGNGRLGAMVFGDGRLQLNDSTVWSGTPSGPSHALRSVLASGAGPERSQQVRDAIDKRDYRLAESLLMSFEGPYSQEYLPFADLWMEIGGSPTYEGRVLDLDDALVEESFAGLRRRTFASRPAGALCVELIADAPVDVRLRLSSPLRVDVREGDPHTLVVGVAVPVDGAPQHEPDVEEPLRYLELGELVDGYDPFAAVAVAIDTDGRSSYHGGLVIEQATRLLVTISSSTSAADWWTSGAARSRPEHLEAARQQARSAAALGGEALLAAHLADVRPLLGTASVRIGPEPAEPVDVASLLEGDDAALMATVMVQLGRYLLVSASRPGGPPANLQGIWNDQLRPPWSSNYTININTEMNYWGAEPTGLGECQLPLAELLSRMAAQGTAVAKELYGTRGWVAHHNTDLWGWALPVGMGHGATSWAIWMMGGVWLARQLWDHYVYGLDESFLRDQAWPILRGAAEFGLDWLHEDADGVLRTSPSTSPENLFVGPDGHGESLSTSTPMDIALLRDLFTNCLAALDVLGLSDPLREELTSALARLPEPPVIADGRLGEWSEDLVEQEPLHRHMSHLVALYPLGQIAPGSPLASAAAKVLDARGPGAMGWSWAWKIALRARLGDGETALSLFREATMPLEGDAGRYAPVDGSRWGGLLPNLFSTHPPFQIDGNYGFVAAVVELLVRSLDDSLVLLPALPSDWPDGSVRGVRARGGLAVDLSWRDGELVAVSVRKLAGSRPVAVRVVYRDREVELVLGLGDSTDLKDRLLLP</sequence>
<evidence type="ECO:0000313" key="5">
    <source>
        <dbReference type="Proteomes" id="UP001595699"/>
    </source>
</evidence>
<dbReference type="InterPro" id="IPR008928">
    <property type="entry name" value="6-hairpin_glycosidase_sf"/>
</dbReference>
<protein>
    <submittedName>
        <fullName evidence="4">Glycoside hydrolase N-terminal domain-containing protein</fullName>
    </submittedName>
</protein>
<organism evidence="4 5">
    <name type="scientific">Tenggerimyces flavus</name>
    <dbReference type="NCBI Taxonomy" id="1708749"/>
    <lineage>
        <taxon>Bacteria</taxon>
        <taxon>Bacillati</taxon>
        <taxon>Actinomycetota</taxon>
        <taxon>Actinomycetes</taxon>
        <taxon>Propionibacteriales</taxon>
        <taxon>Nocardioidaceae</taxon>
        <taxon>Tenggerimyces</taxon>
    </lineage>
</organism>
<dbReference type="InterPro" id="IPR054363">
    <property type="entry name" value="GH95_cat"/>
</dbReference>
<accession>A0ABV7YG06</accession>
<keyword evidence="4" id="KW-0378">Hydrolase</keyword>
<dbReference type="Proteomes" id="UP001595699">
    <property type="component" value="Unassembled WGS sequence"/>
</dbReference>
<evidence type="ECO:0000259" key="1">
    <source>
        <dbReference type="Pfam" id="PF14498"/>
    </source>
</evidence>
<dbReference type="InterPro" id="IPR016518">
    <property type="entry name" value="Alpha-L-fucosidase"/>
</dbReference>
<dbReference type="GO" id="GO:0016787">
    <property type="term" value="F:hydrolase activity"/>
    <property type="evidence" value="ECO:0007669"/>
    <property type="project" value="UniProtKB-KW"/>
</dbReference>
<evidence type="ECO:0000259" key="2">
    <source>
        <dbReference type="Pfam" id="PF21307"/>
    </source>
</evidence>
<reference evidence="5" key="1">
    <citation type="journal article" date="2019" name="Int. J. Syst. Evol. Microbiol.">
        <title>The Global Catalogue of Microorganisms (GCM) 10K type strain sequencing project: providing services to taxonomists for standard genome sequencing and annotation.</title>
        <authorList>
            <consortium name="The Broad Institute Genomics Platform"/>
            <consortium name="The Broad Institute Genome Sequencing Center for Infectious Disease"/>
            <person name="Wu L."/>
            <person name="Ma J."/>
        </authorList>
    </citation>
    <scope>NUCLEOTIDE SEQUENCE [LARGE SCALE GENOMIC DNA]</scope>
    <source>
        <strain evidence="5">CGMCC 4.7241</strain>
    </source>
</reference>
<evidence type="ECO:0000313" key="4">
    <source>
        <dbReference type="EMBL" id="MFC3762999.1"/>
    </source>
</evidence>
<proteinExistence type="predicted"/>
<feature type="domain" description="Glycosyl hydrolase family 95 N-terminal" evidence="1">
    <location>
        <begin position="8"/>
        <end position="251"/>
    </location>
</feature>
<dbReference type="Gene3D" id="1.50.10.10">
    <property type="match status" value="1"/>
</dbReference>
<dbReference type="InterPro" id="IPR027414">
    <property type="entry name" value="GH95_N_dom"/>
</dbReference>
<comment type="caution">
    <text evidence="4">The sequence shown here is derived from an EMBL/GenBank/DDBJ whole genome shotgun (WGS) entry which is preliminary data.</text>
</comment>
<name>A0ABV7YG06_9ACTN</name>
<dbReference type="Pfam" id="PF14498">
    <property type="entry name" value="Glyco_hyd_65N_2"/>
    <property type="match status" value="1"/>
</dbReference>
<dbReference type="SUPFAM" id="SSF48208">
    <property type="entry name" value="Six-hairpin glycosidases"/>
    <property type="match status" value="1"/>
</dbReference>
<feature type="domain" description="Alpha fucosidase A-like C-terminal" evidence="2">
    <location>
        <begin position="700"/>
        <end position="750"/>
    </location>
</feature>
<dbReference type="PIRSF" id="PIRSF007663">
    <property type="entry name" value="UCP007663"/>
    <property type="match status" value="1"/>
</dbReference>
<dbReference type="PANTHER" id="PTHR31084">
    <property type="entry name" value="ALPHA-L-FUCOSIDASE 2"/>
    <property type="match status" value="1"/>
</dbReference>
<dbReference type="RefSeq" id="WP_205119912.1">
    <property type="nucleotide sequence ID" value="NZ_JAFBCM010000001.1"/>
</dbReference>
<dbReference type="InterPro" id="IPR049053">
    <property type="entry name" value="AFCA-like_C"/>
</dbReference>
<feature type="domain" description="Glycosyl hydrolase family 95 catalytic" evidence="3">
    <location>
        <begin position="283"/>
        <end position="696"/>
    </location>
</feature>
<keyword evidence="5" id="KW-1185">Reference proteome</keyword>
<dbReference type="Pfam" id="PF21307">
    <property type="entry name" value="Glyco_hydro_95_C"/>
    <property type="match status" value="1"/>
</dbReference>
<gene>
    <name evidence="4" type="ORF">ACFOUW_19315</name>
</gene>
<dbReference type="Pfam" id="PF22124">
    <property type="entry name" value="Glyco_hydro_95_cat"/>
    <property type="match status" value="1"/>
</dbReference>